<dbReference type="EMBL" id="JGZD01000007">
    <property type="protein sequence ID" value="KFI73316.1"/>
    <property type="molecule type" value="Genomic_DNA"/>
</dbReference>
<reference evidence="2 3" key="1">
    <citation type="submission" date="2014-03" db="EMBL/GenBank/DDBJ databases">
        <title>Genomics of Bifidobacteria.</title>
        <authorList>
            <person name="Ventura M."/>
            <person name="Milani C."/>
            <person name="Lugli G.A."/>
        </authorList>
    </citation>
    <scope>NUCLEOTIDE SEQUENCE [LARGE SCALE GENOMIC DNA]</scope>
    <source>
        <strain evidence="2 3">LMG 11592</strain>
    </source>
</reference>
<dbReference type="RefSeq" id="WP_034886246.1">
    <property type="nucleotide sequence ID" value="NZ_JGZD01000007.1"/>
</dbReference>
<evidence type="ECO:0000313" key="3">
    <source>
        <dbReference type="Proteomes" id="UP000029014"/>
    </source>
</evidence>
<proteinExistence type="predicted"/>
<dbReference type="eggNOG" id="COG4097">
    <property type="taxonomic scope" value="Bacteria"/>
</dbReference>
<feature type="transmembrane region" description="Helical" evidence="1">
    <location>
        <begin position="74"/>
        <end position="97"/>
    </location>
</feature>
<keyword evidence="1" id="KW-0472">Membrane</keyword>
<dbReference type="AlphaFoldDB" id="A0A087BQL6"/>
<keyword evidence="3" id="KW-1185">Reference proteome</keyword>
<dbReference type="Proteomes" id="UP000029014">
    <property type="component" value="Unassembled WGS sequence"/>
</dbReference>
<evidence type="ECO:0000313" key="2">
    <source>
        <dbReference type="EMBL" id="KFI73316.1"/>
    </source>
</evidence>
<feature type="transmembrane region" description="Helical" evidence="1">
    <location>
        <begin position="42"/>
        <end position="62"/>
    </location>
</feature>
<organism evidence="2 3">
    <name type="scientific">Bifidobacterium minimum</name>
    <dbReference type="NCBI Taxonomy" id="1693"/>
    <lineage>
        <taxon>Bacteria</taxon>
        <taxon>Bacillati</taxon>
        <taxon>Actinomycetota</taxon>
        <taxon>Actinomycetes</taxon>
        <taxon>Bifidobacteriales</taxon>
        <taxon>Bifidobacteriaceae</taxon>
        <taxon>Bifidobacterium</taxon>
    </lineage>
</organism>
<feature type="transmembrane region" description="Helical" evidence="1">
    <location>
        <begin position="109"/>
        <end position="131"/>
    </location>
</feature>
<evidence type="ECO:0000256" key="1">
    <source>
        <dbReference type="SAM" id="Phobius"/>
    </source>
</evidence>
<accession>A0A087BQL6</accession>
<dbReference type="STRING" id="1693.BMIN_1411"/>
<keyword evidence="1" id="KW-1133">Transmembrane helix</keyword>
<keyword evidence="1" id="KW-0812">Transmembrane</keyword>
<sequence>MNDRRSFSAITLVWLVVLLILPAPMMLTLSLGLPVIHLGNIPSMQMGVVAYTWMLAAVLLSTRPRWLDRHVGLPHIYVIHGVIGLLAVVAALAHDLFSSSTGLVKQTGTLALILLISLACWSIVFMSGWLTSRIPLLARIRA</sequence>
<name>A0A087BQL6_9BIFI</name>
<gene>
    <name evidence="2" type="ORF">BMIN_1411</name>
</gene>
<protein>
    <submittedName>
        <fullName evidence="2">Putative oxidoreductase</fullName>
    </submittedName>
</protein>
<comment type="caution">
    <text evidence="2">The sequence shown here is derived from an EMBL/GenBank/DDBJ whole genome shotgun (WGS) entry which is preliminary data.</text>
</comment>